<dbReference type="Proteomes" id="UP001501326">
    <property type="component" value="Unassembled WGS sequence"/>
</dbReference>
<feature type="transmembrane region" description="Helical" evidence="1">
    <location>
        <begin position="396"/>
        <end position="413"/>
    </location>
</feature>
<evidence type="ECO:0000313" key="2">
    <source>
        <dbReference type="EMBL" id="GAA2739332.1"/>
    </source>
</evidence>
<name>A0ABN3UX85_9MICO</name>
<feature type="transmembrane region" description="Helical" evidence="1">
    <location>
        <begin position="206"/>
        <end position="224"/>
    </location>
</feature>
<keyword evidence="3" id="KW-1185">Reference proteome</keyword>
<feature type="transmembrane region" description="Helical" evidence="1">
    <location>
        <begin position="53"/>
        <end position="74"/>
    </location>
</feature>
<keyword evidence="1" id="KW-0812">Transmembrane</keyword>
<dbReference type="EMBL" id="BAAARN010000005">
    <property type="protein sequence ID" value="GAA2739332.1"/>
    <property type="molecule type" value="Genomic_DNA"/>
</dbReference>
<dbReference type="RefSeq" id="WP_344195829.1">
    <property type="nucleotide sequence ID" value="NZ_BAAARN010000005.1"/>
</dbReference>
<evidence type="ECO:0000256" key="1">
    <source>
        <dbReference type="SAM" id="Phobius"/>
    </source>
</evidence>
<feature type="transmembrane region" description="Helical" evidence="1">
    <location>
        <begin position="338"/>
        <end position="355"/>
    </location>
</feature>
<protein>
    <recommendedName>
        <fullName evidence="4">Glycosyltransferase RgtA/B/C/D-like domain-containing protein</fullName>
    </recommendedName>
</protein>
<evidence type="ECO:0000313" key="3">
    <source>
        <dbReference type="Proteomes" id="UP001501326"/>
    </source>
</evidence>
<feature type="transmembrane region" description="Helical" evidence="1">
    <location>
        <begin position="362"/>
        <end position="384"/>
    </location>
</feature>
<accession>A0ABN3UX85</accession>
<keyword evidence="1" id="KW-1133">Transmembrane helix</keyword>
<evidence type="ECO:0008006" key="4">
    <source>
        <dbReference type="Google" id="ProtNLM"/>
    </source>
</evidence>
<feature type="transmembrane region" description="Helical" evidence="1">
    <location>
        <begin position="257"/>
        <end position="288"/>
    </location>
</feature>
<reference evidence="2 3" key="1">
    <citation type="journal article" date="2019" name="Int. J. Syst. Evol. Microbiol.">
        <title>The Global Catalogue of Microorganisms (GCM) 10K type strain sequencing project: providing services to taxonomists for standard genome sequencing and annotation.</title>
        <authorList>
            <consortium name="The Broad Institute Genomics Platform"/>
            <consortium name="The Broad Institute Genome Sequencing Center for Infectious Disease"/>
            <person name="Wu L."/>
            <person name="Ma J."/>
        </authorList>
    </citation>
    <scope>NUCLEOTIDE SEQUENCE [LARGE SCALE GENOMIC DNA]</scope>
    <source>
        <strain evidence="2 3">JCM 16378</strain>
    </source>
</reference>
<comment type="caution">
    <text evidence="2">The sequence shown here is derived from an EMBL/GenBank/DDBJ whole genome shotgun (WGS) entry which is preliminary data.</text>
</comment>
<proteinExistence type="predicted"/>
<gene>
    <name evidence="2" type="ORF">GCM10009867_34950</name>
</gene>
<sequence>MAGERRDGQLSVVARLVVGVAALPTAFIAATATATVIGVAARQSGVRPWDSLAASRVIVVLLVVVAGSVVGAAVKRAAAGSSAWRMTLPFVALLGYAVVGRFLSLGHRAEWFLGGDHVRHLLFVAEERVVGNLDYSTQPYPRAWHTLVTIIWSATGPRTDAAGLRSLIDLMSTATWCLAAVLSLATGALTVALAQRCGATSRQADLAGLAAASVMLLNPFLGNYQALGFETSYVGAIVLAVVAREVLVVDDASRVRAALVCIAALIVCAHSWQLLLPATGLAFLVVAWPVARRGGARDRLVLSVAALCGAVVTVPALLAVFTAVGVEHASDAGVVAPVPWALLGAGLLATGFVALRRPRSAPVAIALVVTVLPGLTGAWLAFRVGIPVTDYYPSKLLWHTAVLGLSPLAFVCGRGWAHLARRAPGGSARILRGAGAVVACLALAYALISPALAFMGAWSSVRGPVVVDAITSPGADNAQVVWLGDLGDDTIGRILLDFYRVPDPRRTLQSPLDVAEECTLLRAADRPTVLSNRTSAEVQSRYGCVPTVERVPVADALAGGGATS</sequence>
<feature type="transmembrane region" description="Helical" evidence="1">
    <location>
        <begin position="12"/>
        <end position="41"/>
    </location>
</feature>
<organism evidence="2 3">
    <name type="scientific">Pedococcus aerophilus</name>
    <dbReference type="NCBI Taxonomy" id="436356"/>
    <lineage>
        <taxon>Bacteria</taxon>
        <taxon>Bacillati</taxon>
        <taxon>Actinomycetota</taxon>
        <taxon>Actinomycetes</taxon>
        <taxon>Micrococcales</taxon>
        <taxon>Intrasporangiaceae</taxon>
        <taxon>Pedococcus</taxon>
    </lineage>
</organism>
<feature type="transmembrane region" description="Helical" evidence="1">
    <location>
        <begin position="86"/>
        <end position="103"/>
    </location>
</feature>
<feature type="transmembrane region" description="Helical" evidence="1">
    <location>
        <begin position="300"/>
        <end position="326"/>
    </location>
</feature>
<feature type="transmembrane region" description="Helical" evidence="1">
    <location>
        <begin position="173"/>
        <end position="194"/>
    </location>
</feature>
<feature type="transmembrane region" description="Helical" evidence="1">
    <location>
        <begin position="434"/>
        <end position="458"/>
    </location>
</feature>
<keyword evidence="1" id="KW-0472">Membrane</keyword>